<protein>
    <submittedName>
        <fullName evidence="1">Uncharacterized protein</fullName>
    </submittedName>
</protein>
<organism evidence="1 2">
    <name type="scientific">Cylindrotheca closterium</name>
    <dbReference type="NCBI Taxonomy" id="2856"/>
    <lineage>
        <taxon>Eukaryota</taxon>
        <taxon>Sar</taxon>
        <taxon>Stramenopiles</taxon>
        <taxon>Ochrophyta</taxon>
        <taxon>Bacillariophyta</taxon>
        <taxon>Bacillariophyceae</taxon>
        <taxon>Bacillariophycidae</taxon>
        <taxon>Bacillariales</taxon>
        <taxon>Bacillariaceae</taxon>
        <taxon>Cylindrotheca</taxon>
    </lineage>
</organism>
<dbReference type="AlphaFoldDB" id="A0AAD2G6B3"/>
<keyword evidence="2" id="KW-1185">Reference proteome</keyword>
<reference evidence="1" key="1">
    <citation type="submission" date="2023-08" db="EMBL/GenBank/DDBJ databases">
        <authorList>
            <person name="Audoor S."/>
            <person name="Bilcke G."/>
        </authorList>
    </citation>
    <scope>NUCLEOTIDE SEQUENCE</scope>
</reference>
<evidence type="ECO:0000313" key="1">
    <source>
        <dbReference type="EMBL" id="CAJ1964393.1"/>
    </source>
</evidence>
<accession>A0AAD2G6B3</accession>
<gene>
    <name evidence="1" type="ORF">CYCCA115_LOCUS20610</name>
</gene>
<sequence length="116" mass="12939">MNQASDAQSYNGIASFILASMKDYGPSLGGMIPQLRSNTPNLFSLGDLKDVNDDEGSWALCKEYFLGLATQCPTVVFDLTTTQHVITTDKKSPRFWEFLLDPTLIVQRAEPLTWMC</sequence>
<dbReference type="EMBL" id="CAKOGP040002180">
    <property type="protein sequence ID" value="CAJ1964393.1"/>
    <property type="molecule type" value="Genomic_DNA"/>
</dbReference>
<evidence type="ECO:0000313" key="2">
    <source>
        <dbReference type="Proteomes" id="UP001295423"/>
    </source>
</evidence>
<comment type="caution">
    <text evidence="1">The sequence shown here is derived from an EMBL/GenBank/DDBJ whole genome shotgun (WGS) entry which is preliminary data.</text>
</comment>
<proteinExistence type="predicted"/>
<name>A0AAD2G6B3_9STRA</name>
<dbReference type="Proteomes" id="UP001295423">
    <property type="component" value="Unassembled WGS sequence"/>
</dbReference>